<evidence type="ECO:0000313" key="2">
    <source>
        <dbReference type="EMBL" id="ARZ67529.1"/>
    </source>
</evidence>
<dbReference type="EMBL" id="CP021744">
    <property type="protein sequence ID" value="ARZ67529.1"/>
    <property type="molecule type" value="Genomic_DNA"/>
</dbReference>
<gene>
    <name evidence="2" type="ORF">SMD11_1872</name>
</gene>
<accession>A0A1Z2KZP3</accession>
<proteinExistence type="predicted"/>
<name>A0A1Z2KZP3_9ACTN</name>
<dbReference type="OrthoDB" id="4331735at2"/>
<dbReference type="AlphaFoldDB" id="A0A1Z2KZP3"/>
<feature type="region of interest" description="Disordered" evidence="1">
    <location>
        <begin position="14"/>
        <end position="84"/>
    </location>
</feature>
<organism evidence="2 3">
    <name type="scientific">Streptomyces albireticuli</name>
    <dbReference type="NCBI Taxonomy" id="1940"/>
    <lineage>
        <taxon>Bacteria</taxon>
        <taxon>Bacillati</taxon>
        <taxon>Actinomycetota</taxon>
        <taxon>Actinomycetes</taxon>
        <taxon>Kitasatosporales</taxon>
        <taxon>Streptomycetaceae</taxon>
        <taxon>Streptomyces</taxon>
    </lineage>
</organism>
<sequence>MAFDNEWDELRAESVARLQEDRAGTTDSHTRLNGTGPAGPGSPFVGPQGGGPGLASSSPKKKAAVAALEQHIQPDTQKAGKVMDETTEAAAKGFKDWATGAGITEALKGWRASVKSLENRLAGEKAGLSGANTLFQGADKGLGGQFGLYGPPLLPPRLPAAGQSGGNAPFTSRLTDYN</sequence>
<evidence type="ECO:0000313" key="3">
    <source>
        <dbReference type="Proteomes" id="UP000195755"/>
    </source>
</evidence>
<feature type="region of interest" description="Disordered" evidence="1">
    <location>
        <begin position="153"/>
        <end position="178"/>
    </location>
</feature>
<reference evidence="2 3" key="1">
    <citation type="submission" date="2017-06" db="EMBL/GenBank/DDBJ databases">
        <title>Streptomyces albireticuli Genome sequencing and assembly.</title>
        <authorList>
            <person name="Wang Y."/>
            <person name="Du B."/>
            <person name="Ding Y."/>
            <person name="Liu H."/>
            <person name="Hou Q."/>
            <person name="Liu K."/>
            <person name="Yao L."/>
            <person name="Wang C."/>
        </authorList>
    </citation>
    <scope>NUCLEOTIDE SEQUENCE [LARGE SCALE GENOMIC DNA]</scope>
    <source>
        <strain evidence="2 3">MDJK11</strain>
    </source>
</reference>
<dbReference type="KEGG" id="salj:SMD11_1872"/>
<protein>
    <submittedName>
        <fullName evidence="2">Uncharacterized protein</fullName>
    </submittedName>
</protein>
<dbReference type="RefSeq" id="WP_087925971.1">
    <property type="nucleotide sequence ID" value="NZ_CP021744.1"/>
</dbReference>
<feature type="compositionally biased region" description="Basic and acidic residues" evidence="1">
    <location>
        <begin position="14"/>
        <end position="30"/>
    </location>
</feature>
<dbReference type="Proteomes" id="UP000195755">
    <property type="component" value="Chromosome"/>
</dbReference>
<evidence type="ECO:0000256" key="1">
    <source>
        <dbReference type="SAM" id="MobiDB-lite"/>
    </source>
</evidence>
<feature type="compositionally biased region" description="Polar residues" evidence="1">
    <location>
        <begin position="169"/>
        <end position="178"/>
    </location>
</feature>